<dbReference type="PANTHER" id="PTHR43441">
    <property type="entry name" value="RIBOSOMAL-PROTEIN-SERINE ACETYLTRANSFERASE"/>
    <property type="match status" value="1"/>
</dbReference>
<reference evidence="3" key="1">
    <citation type="submission" date="2015-12" db="EMBL/GenBank/DDBJ databases">
        <authorList>
            <person name="Nair G.R."/>
            <person name="Kaur G."/>
            <person name="Mayilraj S."/>
        </authorList>
    </citation>
    <scope>NUCLEOTIDE SEQUENCE [LARGE SCALE GENOMIC DNA]</scope>
    <source>
        <strain evidence="3">CD08_7</strain>
    </source>
</reference>
<accession>A0A0W8IDR5</accession>
<dbReference type="SUPFAM" id="SSF55729">
    <property type="entry name" value="Acyl-CoA N-acyltransferases (Nat)"/>
    <property type="match status" value="1"/>
</dbReference>
<dbReference type="STRING" id="317018.AVL63_06070"/>
<keyword evidence="2" id="KW-0808">Transferase</keyword>
<dbReference type="EMBL" id="LQBM01000004">
    <property type="protein sequence ID" value="KUG58049.1"/>
    <property type="molecule type" value="Genomic_DNA"/>
</dbReference>
<dbReference type="Pfam" id="PF13302">
    <property type="entry name" value="Acetyltransf_3"/>
    <property type="match status" value="1"/>
</dbReference>
<dbReference type="GO" id="GO:1990189">
    <property type="term" value="F:protein N-terminal-serine acetyltransferase activity"/>
    <property type="evidence" value="ECO:0007669"/>
    <property type="project" value="TreeGrafter"/>
</dbReference>
<dbReference type="PANTHER" id="PTHR43441:SF10">
    <property type="entry name" value="ACETYLTRANSFERASE"/>
    <property type="match status" value="1"/>
</dbReference>
<organism evidence="2 3">
    <name type="scientific">Nesterenkonia jeotgali</name>
    <dbReference type="NCBI Taxonomy" id="317018"/>
    <lineage>
        <taxon>Bacteria</taxon>
        <taxon>Bacillati</taxon>
        <taxon>Actinomycetota</taxon>
        <taxon>Actinomycetes</taxon>
        <taxon>Micrococcales</taxon>
        <taxon>Micrococcaceae</taxon>
        <taxon>Nesterenkonia</taxon>
    </lineage>
</organism>
<evidence type="ECO:0000259" key="1">
    <source>
        <dbReference type="PROSITE" id="PS51186"/>
    </source>
</evidence>
<dbReference type="InterPro" id="IPR016181">
    <property type="entry name" value="Acyl_CoA_acyltransferase"/>
</dbReference>
<dbReference type="InterPro" id="IPR000182">
    <property type="entry name" value="GNAT_dom"/>
</dbReference>
<dbReference type="RefSeq" id="WP_058889281.1">
    <property type="nucleotide sequence ID" value="NZ_LQBM01000004.1"/>
</dbReference>
<evidence type="ECO:0000313" key="2">
    <source>
        <dbReference type="EMBL" id="KUG58049.1"/>
    </source>
</evidence>
<keyword evidence="3" id="KW-1185">Reference proteome</keyword>
<feature type="domain" description="N-acetyltransferase" evidence="1">
    <location>
        <begin position="3"/>
        <end position="163"/>
    </location>
</feature>
<dbReference type="CDD" id="cd04301">
    <property type="entry name" value="NAT_SF"/>
    <property type="match status" value="1"/>
</dbReference>
<proteinExistence type="predicted"/>
<dbReference type="GO" id="GO:0005737">
    <property type="term" value="C:cytoplasm"/>
    <property type="evidence" value="ECO:0007669"/>
    <property type="project" value="TreeGrafter"/>
</dbReference>
<evidence type="ECO:0000313" key="3">
    <source>
        <dbReference type="Proteomes" id="UP000054023"/>
    </source>
</evidence>
<comment type="caution">
    <text evidence="2">The sequence shown here is derived from an EMBL/GenBank/DDBJ whole genome shotgun (WGS) entry which is preliminary data.</text>
</comment>
<dbReference type="InterPro" id="IPR051908">
    <property type="entry name" value="Ribosomal_N-acetyltransferase"/>
</dbReference>
<gene>
    <name evidence="2" type="ORF">AVL63_06070</name>
</gene>
<dbReference type="OrthoDB" id="2061990at2"/>
<protein>
    <submittedName>
        <fullName evidence="2">GCN5 family acetyltransferase</fullName>
    </submittedName>
</protein>
<dbReference type="AlphaFoldDB" id="A0A0W8IDR5"/>
<dbReference type="Proteomes" id="UP000054023">
    <property type="component" value="Unassembled WGS sequence"/>
</dbReference>
<dbReference type="GO" id="GO:0008999">
    <property type="term" value="F:protein-N-terminal-alanine acetyltransferase activity"/>
    <property type="evidence" value="ECO:0007669"/>
    <property type="project" value="TreeGrafter"/>
</dbReference>
<dbReference type="Gene3D" id="3.40.630.30">
    <property type="match status" value="1"/>
</dbReference>
<dbReference type="PROSITE" id="PS51186">
    <property type="entry name" value="GNAT"/>
    <property type="match status" value="1"/>
</dbReference>
<sequence>MRLELRPWREDDAAALHEAYRRSPDLHVQLGGADLATVDLARGHIGEHLLFTESSRHWAVVADGSAVGNVGLAAIERRHGTAWVHYWLAAEARGHGHASRALAAVADDAFKDGLFRLELGHRVNNPASCAVALRAGFLREGLERQKLRYGAARFDVETHARLRTDPHPDLRPMRLLTRVTPAARGNTPRT</sequence>
<name>A0A0W8IDR5_9MICC</name>